<evidence type="ECO:0000256" key="3">
    <source>
        <dbReference type="ARBA" id="ARBA00022490"/>
    </source>
</evidence>
<dbReference type="InterPro" id="IPR036754">
    <property type="entry name" value="YbaK/aa-tRNA-synt-asso_dom_sf"/>
</dbReference>
<dbReference type="GO" id="GO:0004827">
    <property type="term" value="F:proline-tRNA ligase activity"/>
    <property type="evidence" value="ECO:0007669"/>
    <property type="project" value="UniProtKB-UniRule"/>
</dbReference>
<dbReference type="FunFam" id="3.40.50.800:FF:000011">
    <property type="entry name" value="Proline--tRNA ligase"/>
    <property type="match status" value="1"/>
</dbReference>
<gene>
    <name evidence="10" type="primary">proS</name>
    <name evidence="12" type="ORF">DSOL_3621</name>
</gene>
<dbReference type="AlphaFoldDB" id="A0A1Q8QPL8"/>
<comment type="function">
    <text evidence="10">Catalyzes the attachment of proline to tRNA(Pro) in a two-step reaction: proline is first activated by ATP to form Pro-AMP and then transferred to the acceptor end of tRNA(Pro). As ProRS can inadvertently accommodate and process non-cognate amino acids such as alanine and cysteine, to avoid such errors it has two additional distinct editing activities against alanine. One activity is designated as 'pretransfer' editing and involves the tRNA(Pro)-independent hydrolysis of activated Ala-AMP. The other activity is designated 'posttransfer' editing and involves deacylation of mischarged Ala-tRNA(Pro). The misacylated Cys-tRNA(Pro) is not edited by ProRS.</text>
</comment>
<dbReference type="EMBL" id="MLBF01000034">
    <property type="protein sequence ID" value="OLN29284.1"/>
    <property type="molecule type" value="Genomic_DNA"/>
</dbReference>
<dbReference type="GO" id="GO:0002161">
    <property type="term" value="F:aminoacyl-tRNA deacylase activity"/>
    <property type="evidence" value="ECO:0007669"/>
    <property type="project" value="InterPro"/>
</dbReference>
<dbReference type="FunFam" id="3.30.930.10:FF:000066">
    <property type="entry name" value="Proline--tRNA ligase"/>
    <property type="match status" value="1"/>
</dbReference>
<evidence type="ECO:0000256" key="1">
    <source>
        <dbReference type="ARBA" id="ARBA00004496"/>
    </source>
</evidence>
<keyword evidence="13" id="KW-1185">Reference proteome</keyword>
<keyword evidence="5 10" id="KW-0547">Nucleotide-binding</keyword>
<dbReference type="GO" id="GO:0016740">
    <property type="term" value="F:transferase activity"/>
    <property type="evidence" value="ECO:0007669"/>
    <property type="project" value="UniProtKB-ARBA"/>
</dbReference>
<evidence type="ECO:0000256" key="5">
    <source>
        <dbReference type="ARBA" id="ARBA00022741"/>
    </source>
</evidence>
<sequence>MISFTKIKLYGNKKGMDFMRVSQLLNPTLREVPAEAEIVSHQLMVRAGLIRKSAAGVYTYLPLGLRVLKKIENIVRQEMDAKGGQEILMPVIQPAELWKESGRWDIYGAELFRLKDRHNREFCLGPTHEEIITDLIRGEVRSYKQLPLLLYQIQNKYRDERRPRFGLMRGREFIMKDLYSFDQDEAGLNKSYQKMYDAYCRIFSRCGLRFRPVEADAGAIGGTGGTHEFMVLADSGENGVVYCPDCNYAANVEKAECRPQAIEDVEIDDQRKLVHTPEVGTIDEVCKFLAVPKTRLIKSLLYQGDDRVFLVLIRGDRELNEIKLNNALGGFVSLQLASPDVVEKTLGCKPGFVGPIDVPAGLLVIADEEVPLLKRAVCGANKADYHFVDTVPSQDFRIDQVFDLRTVEPGEACLKCGAPLKEARGIEVGQVFKLGTKYSKALGAVYLDENGEERPCVMGCYGVGVSRSMASSIEQNHDDAGIIWPIPIAPYHCIIVPVSTKDAQVVEAAEKLYQDLQRLGVEVLLDDRDERAGVKFKDADLVGYPLRVTIGSKTLGNGQVELRERKTGETQLVLVEEVAQQVKNIIDKANSF</sequence>
<dbReference type="InterPro" id="IPR033730">
    <property type="entry name" value="ProRS_core_prok"/>
</dbReference>
<dbReference type="Proteomes" id="UP000186102">
    <property type="component" value="Unassembled WGS sequence"/>
</dbReference>
<keyword evidence="3 10" id="KW-0963">Cytoplasm</keyword>
<dbReference type="CDD" id="cd00779">
    <property type="entry name" value="ProRS_core_prok"/>
    <property type="match status" value="1"/>
</dbReference>
<dbReference type="InterPro" id="IPR007214">
    <property type="entry name" value="YbaK/aa-tRNA-synth-assoc-dom"/>
</dbReference>
<dbReference type="InterPro" id="IPR002316">
    <property type="entry name" value="Pro-tRNA-ligase_IIa"/>
</dbReference>
<dbReference type="Pfam" id="PF04073">
    <property type="entry name" value="tRNA_edit"/>
    <property type="match status" value="1"/>
</dbReference>
<evidence type="ECO:0000256" key="4">
    <source>
        <dbReference type="ARBA" id="ARBA00022598"/>
    </source>
</evidence>
<dbReference type="NCBIfam" id="TIGR00409">
    <property type="entry name" value="proS_fam_II"/>
    <property type="match status" value="1"/>
</dbReference>
<dbReference type="NCBIfam" id="NF006625">
    <property type="entry name" value="PRK09194.1"/>
    <property type="match status" value="1"/>
</dbReference>
<comment type="similarity">
    <text evidence="10">Belongs to the class-II aminoacyl-tRNA synthetase family. ProS type 1 subfamily.</text>
</comment>
<dbReference type="InterPro" id="IPR004500">
    <property type="entry name" value="Pro-tRNA-synth_IIa_bac-type"/>
</dbReference>
<keyword evidence="8 10" id="KW-0030">Aminoacyl-tRNA synthetase</keyword>
<dbReference type="Pfam" id="PF03129">
    <property type="entry name" value="HGTP_anticodon"/>
    <property type="match status" value="1"/>
</dbReference>
<dbReference type="InterPro" id="IPR006195">
    <property type="entry name" value="aa-tRNA-synth_II"/>
</dbReference>
<proteinExistence type="inferred from homology"/>
<comment type="subunit">
    <text evidence="2 10">Homodimer.</text>
</comment>
<dbReference type="InterPro" id="IPR045864">
    <property type="entry name" value="aa-tRNA-synth_II/BPL/LPL"/>
</dbReference>
<keyword evidence="4 10" id="KW-0436">Ligase</keyword>
<dbReference type="SUPFAM" id="SSF55826">
    <property type="entry name" value="YbaK/ProRS associated domain"/>
    <property type="match status" value="1"/>
</dbReference>
<dbReference type="InterPro" id="IPR050062">
    <property type="entry name" value="Pro-tRNA_synthetase"/>
</dbReference>
<dbReference type="Pfam" id="PF00587">
    <property type="entry name" value="tRNA-synt_2b"/>
    <property type="match status" value="1"/>
</dbReference>
<dbReference type="InterPro" id="IPR004154">
    <property type="entry name" value="Anticodon-bd"/>
</dbReference>
<dbReference type="Gene3D" id="3.90.960.10">
    <property type="entry name" value="YbaK/aminoacyl-tRNA synthetase-associated domain"/>
    <property type="match status" value="1"/>
</dbReference>
<evidence type="ECO:0000259" key="11">
    <source>
        <dbReference type="PROSITE" id="PS50862"/>
    </source>
</evidence>
<evidence type="ECO:0000256" key="10">
    <source>
        <dbReference type="HAMAP-Rule" id="MF_01569"/>
    </source>
</evidence>
<evidence type="ECO:0000313" key="13">
    <source>
        <dbReference type="Proteomes" id="UP000186102"/>
    </source>
</evidence>
<feature type="domain" description="Aminoacyl-transfer RNA synthetases class-II family profile" evidence="11">
    <location>
        <begin position="56"/>
        <end position="485"/>
    </location>
</feature>
<dbReference type="GO" id="GO:0006433">
    <property type="term" value="P:prolyl-tRNA aminoacylation"/>
    <property type="evidence" value="ECO:0007669"/>
    <property type="project" value="UniProtKB-UniRule"/>
</dbReference>
<evidence type="ECO:0000256" key="9">
    <source>
        <dbReference type="ARBA" id="ARBA00047671"/>
    </source>
</evidence>
<comment type="subcellular location">
    <subcellularLocation>
        <location evidence="1 10">Cytoplasm</location>
    </subcellularLocation>
</comment>
<dbReference type="EC" id="6.1.1.15" evidence="10"/>
<comment type="catalytic activity">
    <reaction evidence="9 10">
        <text>tRNA(Pro) + L-proline + ATP = L-prolyl-tRNA(Pro) + AMP + diphosphate</text>
        <dbReference type="Rhea" id="RHEA:14305"/>
        <dbReference type="Rhea" id="RHEA-COMP:9700"/>
        <dbReference type="Rhea" id="RHEA-COMP:9702"/>
        <dbReference type="ChEBI" id="CHEBI:30616"/>
        <dbReference type="ChEBI" id="CHEBI:33019"/>
        <dbReference type="ChEBI" id="CHEBI:60039"/>
        <dbReference type="ChEBI" id="CHEBI:78442"/>
        <dbReference type="ChEBI" id="CHEBI:78532"/>
        <dbReference type="ChEBI" id="CHEBI:456215"/>
        <dbReference type="EC" id="6.1.1.15"/>
    </reaction>
</comment>
<dbReference type="InterPro" id="IPR023717">
    <property type="entry name" value="Pro-tRNA-Synthase_IIa_type1"/>
</dbReference>
<dbReference type="InterPro" id="IPR036621">
    <property type="entry name" value="Anticodon-bd_dom_sf"/>
</dbReference>
<dbReference type="SUPFAM" id="SSF55681">
    <property type="entry name" value="Class II aaRS and biotin synthetases"/>
    <property type="match status" value="1"/>
</dbReference>
<accession>A0A1Q8QPL8</accession>
<dbReference type="SUPFAM" id="SSF52954">
    <property type="entry name" value="Class II aaRS ABD-related"/>
    <property type="match status" value="1"/>
</dbReference>
<dbReference type="GO" id="GO:0005829">
    <property type="term" value="C:cytosol"/>
    <property type="evidence" value="ECO:0007669"/>
    <property type="project" value="TreeGrafter"/>
</dbReference>
<dbReference type="PRINTS" id="PR01046">
    <property type="entry name" value="TRNASYNTHPRO"/>
</dbReference>
<dbReference type="PIRSF" id="PIRSF001535">
    <property type="entry name" value="ProRS_1"/>
    <property type="match status" value="1"/>
</dbReference>
<dbReference type="GO" id="GO:0005524">
    <property type="term" value="F:ATP binding"/>
    <property type="evidence" value="ECO:0007669"/>
    <property type="project" value="UniProtKB-UniRule"/>
</dbReference>
<organism evidence="12 13">
    <name type="scientific">Desulfosporosinus metallidurans</name>
    <dbReference type="NCBI Taxonomy" id="1888891"/>
    <lineage>
        <taxon>Bacteria</taxon>
        <taxon>Bacillati</taxon>
        <taxon>Bacillota</taxon>
        <taxon>Clostridia</taxon>
        <taxon>Eubacteriales</taxon>
        <taxon>Desulfitobacteriaceae</taxon>
        <taxon>Desulfosporosinus</taxon>
    </lineage>
</organism>
<reference evidence="12 13" key="1">
    <citation type="submission" date="2016-09" db="EMBL/GenBank/DDBJ databases">
        <title>Complete genome of Desulfosporosinus sp. OL.</title>
        <authorList>
            <person name="Mardanov A."/>
            <person name="Beletsky A."/>
            <person name="Panova A."/>
            <person name="Karnachuk O."/>
            <person name="Ravin N."/>
        </authorList>
    </citation>
    <scope>NUCLEOTIDE SEQUENCE [LARGE SCALE GENOMIC DNA]</scope>
    <source>
        <strain evidence="12 13">OL</strain>
    </source>
</reference>
<name>A0A1Q8QPL8_9FIRM</name>
<evidence type="ECO:0000256" key="8">
    <source>
        <dbReference type="ARBA" id="ARBA00023146"/>
    </source>
</evidence>
<dbReference type="STRING" id="1888891.DSOL_3621"/>
<dbReference type="PANTHER" id="PTHR42753:SF2">
    <property type="entry name" value="PROLINE--TRNA LIGASE"/>
    <property type="match status" value="1"/>
</dbReference>
<dbReference type="HAMAP" id="MF_01569">
    <property type="entry name" value="Pro_tRNA_synth_type1"/>
    <property type="match status" value="1"/>
</dbReference>
<evidence type="ECO:0000256" key="7">
    <source>
        <dbReference type="ARBA" id="ARBA00022917"/>
    </source>
</evidence>
<evidence type="ECO:0000256" key="2">
    <source>
        <dbReference type="ARBA" id="ARBA00011738"/>
    </source>
</evidence>
<dbReference type="InterPro" id="IPR044140">
    <property type="entry name" value="ProRS_anticodon_short"/>
</dbReference>
<dbReference type="Gene3D" id="3.40.50.800">
    <property type="entry name" value="Anticodon-binding domain"/>
    <property type="match status" value="1"/>
</dbReference>
<dbReference type="PANTHER" id="PTHR42753">
    <property type="entry name" value="MITOCHONDRIAL RIBOSOME PROTEIN L39/PROLYL-TRNA LIGASE FAMILY MEMBER"/>
    <property type="match status" value="1"/>
</dbReference>
<comment type="caution">
    <text evidence="12">The sequence shown here is derived from an EMBL/GenBank/DDBJ whole genome shotgun (WGS) entry which is preliminary data.</text>
</comment>
<dbReference type="GO" id="GO:0140096">
    <property type="term" value="F:catalytic activity, acting on a protein"/>
    <property type="evidence" value="ECO:0007669"/>
    <property type="project" value="UniProtKB-ARBA"/>
</dbReference>
<comment type="domain">
    <text evidence="10">Consists of three domains: the N-terminal catalytic domain, the editing domain and the C-terminal anticodon-binding domain.</text>
</comment>
<keyword evidence="7 10" id="KW-0648">Protein biosynthesis</keyword>
<protein>
    <recommendedName>
        <fullName evidence="10">Proline--tRNA ligase</fullName>
        <ecNumber evidence="10">6.1.1.15</ecNumber>
    </recommendedName>
    <alternativeName>
        <fullName evidence="10">Prolyl-tRNA synthetase</fullName>
        <shortName evidence="10">ProRS</shortName>
    </alternativeName>
</protein>
<evidence type="ECO:0000313" key="12">
    <source>
        <dbReference type="EMBL" id="OLN29284.1"/>
    </source>
</evidence>
<dbReference type="CDD" id="cd00861">
    <property type="entry name" value="ProRS_anticodon_short"/>
    <property type="match status" value="1"/>
</dbReference>
<evidence type="ECO:0000256" key="6">
    <source>
        <dbReference type="ARBA" id="ARBA00022840"/>
    </source>
</evidence>
<dbReference type="InterPro" id="IPR002314">
    <property type="entry name" value="aa-tRNA-synt_IIb"/>
</dbReference>
<dbReference type="PROSITE" id="PS50862">
    <property type="entry name" value="AA_TRNA_LIGASE_II"/>
    <property type="match status" value="1"/>
</dbReference>
<dbReference type="Gene3D" id="3.30.930.10">
    <property type="entry name" value="Bira Bifunctional Protein, Domain 2"/>
    <property type="match status" value="2"/>
</dbReference>
<dbReference type="CDD" id="cd04334">
    <property type="entry name" value="ProRS-INS"/>
    <property type="match status" value="1"/>
</dbReference>
<keyword evidence="6 10" id="KW-0067">ATP-binding</keyword>